<dbReference type="RefSeq" id="XP_036354939.1">
    <property type="nucleotide sequence ID" value="XM_036499046.1"/>
</dbReference>
<evidence type="ECO:0000259" key="2">
    <source>
        <dbReference type="PROSITE" id="PS51192"/>
    </source>
</evidence>
<name>A0A7E6EI32_9MOLL</name>
<sequence length="764" mass="85453">MIPYLCATEEDVCSEDSFVSCCSEFPPQPAISGDYPQLMPWGNNVEKRIKFQCCGDFISAGFHIYLPLSFRRVENMTEFRVQFMSNSVVFTNIQLIDELTNMLMSWRNCLDKANGVVYRCNGILSTLFELSFVGEIVFLNGGEDICVHFPGFNGFFKHRLILLIDCEGGVGGCYIGGSTTSGEDFEAFEVLSEVVVDCDVDGKKKGSEKEHTKRTHKKSSHKTESHSKTHGHSSRSKAESSSKKNDSNKAKSGEKKIPEETKKTQFKDKNEQSLLESSTVHRRHAASPISAAVKGKQETSPKTVEISQVKSQVPKKVESSKKSKNESSHSHRSKEKSSKLKTNSVSTKNLTISVKKTETPKKPVLCSQKRNSRWDTTHKTENLPKIKVESTNPNSLANLVLQSKLVEAPKEESKLSSVKISVPASKLFCESENATTPSVMVISESKTCLSELDSSQKMDKNTKFSVNLKSKESPVDSETVVINTNTSSTHILEQKNNLMKSATLSVTVKSSEMKEPENEAEPQIFYSPGIPDIPKESVLIKIPNLNEKITEPTIAVESTAKNVTEIESSQKIPEKVHIKPFTVANSVSKKVEKDLQLSERSLPESPKTNVEEKKKSSSKKKYKTQLDNDNEEVYVTHKSCSPGQWICLISQGTAEIGRFRATGGHCGLHAWKVIDEADRMLRDDKQRWIKSVTKLENCQKLLFSATLTHEPDLMLEIGLKNPKLFSSADERRIFVKPSLLKEYYIVVDENIRPLAVVHMLTRQI</sequence>
<feature type="compositionally biased region" description="Polar residues" evidence="1">
    <location>
        <begin position="342"/>
        <end position="354"/>
    </location>
</feature>
<feature type="compositionally biased region" description="Basic and acidic residues" evidence="1">
    <location>
        <begin position="236"/>
        <end position="271"/>
    </location>
</feature>
<evidence type="ECO:0000313" key="4">
    <source>
        <dbReference type="RefSeq" id="XP_036354939.1"/>
    </source>
</evidence>
<protein>
    <submittedName>
        <fullName evidence="4">Uncharacterized protein LOC115228932</fullName>
    </submittedName>
</protein>
<proteinExistence type="predicted"/>
<dbReference type="KEGG" id="osn:115228932"/>
<dbReference type="SUPFAM" id="SSF52540">
    <property type="entry name" value="P-loop containing nucleoside triphosphate hydrolases"/>
    <property type="match status" value="1"/>
</dbReference>
<dbReference type="AlphaFoldDB" id="A0A7E6EI32"/>
<reference evidence="4" key="1">
    <citation type="submission" date="2025-08" db="UniProtKB">
        <authorList>
            <consortium name="RefSeq"/>
        </authorList>
    </citation>
    <scope>IDENTIFICATION</scope>
</reference>
<gene>
    <name evidence="4" type="primary">LOC115228932</name>
</gene>
<dbReference type="InterPro" id="IPR027417">
    <property type="entry name" value="P-loop_NTPase"/>
</dbReference>
<feature type="region of interest" description="Disordered" evidence="1">
    <location>
        <begin position="203"/>
        <end position="389"/>
    </location>
</feature>
<evidence type="ECO:0000313" key="3">
    <source>
        <dbReference type="Proteomes" id="UP000515154"/>
    </source>
</evidence>
<keyword evidence="3" id="KW-1185">Reference proteome</keyword>
<dbReference type="Proteomes" id="UP000515154">
    <property type="component" value="Unplaced"/>
</dbReference>
<feature type="region of interest" description="Disordered" evidence="1">
    <location>
        <begin position="598"/>
        <end position="624"/>
    </location>
</feature>
<evidence type="ECO:0000256" key="1">
    <source>
        <dbReference type="SAM" id="MobiDB-lite"/>
    </source>
</evidence>
<accession>A0A7E6EI32</accession>
<dbReference type="PROSITE" id="PS51192">
    <property type="entry name" value="HELICASE_ATP_BIND_1"/>
    <property type="match status" value="1"/>
</dbReference>
<feature type="compositionally biased region" description="Basic and acidic residues" evidence="1">
    <location>
        <begin position="315"/>
        <end position="329"/>
    </location>
</feature>
<feature type="domain" description="Helicase ATP-binding" evidence="2">
    <location>
        <begin position="673"/>
        <end position="725"/>
    </location>
</feature>
<dbReference type="Gene3D" id="3.40.50.300">
    <property type="entry name" value="P-loop containing nucleotide triphosphate hydrolases"/>
    <property type="match status" value="1"/>
</dbReference>
<feature type="compositionally biased region" description="Basic and acidic residues" evidence="1">
    <location>
        <begin position="372"/>
        <end position="388"/>
    </location>
</feature>
<dbReference type="InterPro" id="IPR014001">
    <property type="entry name" value="Helicase_ATP-bd"/>
</dbReference>
<organism evidence="3 4">
    <name type="scientific">Octopus sinensis</name>
    <name type="common">East Asian common octopus</name>
    <dbReference type="NCBI Taxonomy" id="2607531"/>
    <lineage>
        <taxon>Eukaryota</taxon>
        <taxon>Metazoa</taxon>
        <taxon>Spiralia</taxon>
        <taxon>Lophotrochozoa</taxon>
        <taxon>Mollusca</taxon>
        <taxon>Cephalopoda</taxon>
        <taxon>Coleoidea</taxon>
        <taxon>Octopodiformes</taxon>
        <taxon>Octopoda</taxon>
        <taxon>Incirrata</taxon>
        <taxon>Octopodidae</taxon>
        <taxon>Octopus</taxon>
    </lineage>
</organism>